<keyword evidence="2" id="KW-1133">Transmembrane helix</keyword>
<proteinExistence type="predicted"/>
<organism evidence="4 5">
    <name type="scientific">Leifsonia poae</name>
    <dbReference type="NCBI Taxonomy" id="110933"/>
    <lineage>
        <taxon>Bacteria</taxon>
        <taxon>Bacillati</taxon>
        <taxon>Actinomycetota</taxon>
        <taxon>Actinomycetes</taxon>
        <taxon>Micrococcales</taxon>
        <taxon>Microbacteriaceae</taxon>
        <taxon>Leifsonia</taxon>
    </lineage>
</organism>
<dbReference type="GO" id="GO:0005886">
    <property type="term" value="C:plasma membrane"/>
    <property type="evidence" value="ECO:0007669"/>
    <property type="project" value="InterPro"/>
</dbReference>
<feature type="transmembrane region" description="Helical" evidence="2">
    <location>
        <begin position="120"/>
        <end position="140"/>
    </location>
</feature>
<dbReference type="Proteomes" id="UP001142372">
    <property type="component" value="Unassembled WGS sequence"/>
</dbReference>
<dbReference type="InterPro" id="IPR051474">
    <property type="entry name" value="Anti-sigma-K/W_factor"/>
</dbReference>
<keyword evidence="2" id="KW-0812">Transmembrane</keyword>
<accession>A0A9W6LYI9</accession>
<sequence>MTDGRQDTPARLGYELGAETPDEALEFESVAAQLGLAADAVAPPPSLKADLFAKLASTPQLPATPDAAQPAVETPDAAPSVAPLTDTRAETRTETRTETGTGTETRAEASARARWFTRPVAIVSAAAAAVLLFVGGVFLGNSIGAGNSFQVQQATALASINAAPDVQRATAPVEGGGTATLVWSGELGKSALVAKDLPALPNDKTYELWYIRDGTATPAGTMTASEAGATWRVLAGTMSAGDAVGVTVEPAGGSKQPTTKPIVAIAS</sequence>
<dbReference type="GO" id="GO:0006417">
    <property type="term" value="P:regulation of translation"/>
    <property type="evidence" value="ECO:0007669"/>
    <property type="project" value="TreeGrafter"/>
</dbReference>
<dbReference type="EMBL" id="BSEN01000001">
    <property type="protein sequence ID" value="GLJ74881.1"/>
    <property type="molecule type" value="Genomic_DNA"/>
</dbReference>
<evidence type="ECO:0000256" key="2">
    <source>
        <dbReference type="SAM" id="Phobius"/>
    </source>
</evidence>
<feature type="compositionally biased region" description="Basic and acidic residues" evidence="1">
    <location>
        <begin position="87"/>
        <end position="97"/>
    </location>
</feature>
<dbReference type="AlphaFoldDB" id="A0A9W6LYI9"/>
<evidence type="ECO:0000313" key="5">
    <source>
        <dbReference type="Proteomes" id="UP001142372"/>
    </source>
</evidence>
<feature type="region of interest" description="Disordered" evidence="1">
    <location>
        <begin position="60"/>
        <end position="110"/>
    </location>
</feature>
<gene>
    <name evidence="4" type="ORF">GCM10017584_04540</name>
</gene>
<evidence type="ECO:0000313" key="4">
    <source>
        <dbReference type="EMBL" id="GLJ74881.1"/>
    </source>
</evidence>
<evidence type="ECO:0000256" key="1">
    <source>
        <dbReference type="SAM" id="MobiDB-lite"/>
    </source>
</evidence>
<keyword evidence="5" id="KW-1185">Reference proteome</keyword>
<dbReference type="GO" id="GO:0016989">
    <property type="term" value="F:sigma factor antagonist activity"/>
    <property type="evidence" value="ECO:0007669"/>
    <property type="project" value="TreeGrafter"/>
</dbReference>
<dbReference type="PANTHER" id="PTHR37461">
    <property type="entry name" value="ANTI-SIGMA-K FACTOR RSKA"/>
    <property type="match status" value="1"/>
</dbReference>
<reference evidence="4" key="2">
    <citation type="submission" date="2023-01" db="EMBL/GenBank/DDBJ databases">
        <authorList>
            <person name="Sun Q."/>
            <person name="Evtushenko L."/>
        </authorList>
    </citation>
    <scope>NUCLEOTIDE SEQUENCE</scope>
    <source>
        <strain evidence="4">VKM Ac-1401</strain>
    </source>
</reference>
<comment type="caution">
    <text evidence="4">The sequence shown here is derived from an EMBL/GenBank/DDBJ whole genome shotgun (WGS) entry which is preliminary data.</text>
</comment>
<protein>
    <recommendedName>
        <fullName evidence="3">Anti-sigma K factor RskA C-terminal domain-containing protein</fullName>
    </recommendedName>
</protein>
<dbReference type="PANTHER" id="PTHR37461:SF1">
    <property type="entry name" value="ANTI-SIGMA-K FACTOR RSKA"/>
    <property type="match status" value="1"/>
</dbReference>
<dbReference type="RefSeq" id="WP_271175561.1">
    <property type="nucleotide sequence ID" value="NZ_BAAAJO010000001.1"/>
</dbReference>
<dbReference type="InterPro" id="IPR018764">
    <property type="entry name" value="RskA_C"/>
</dbReference>
<dbReference type="Pfam" id="PF10099">
    <property type="entry name" value="RskA_C"/>
    <property type="match status" value="1"/>
</dbReference>
<evidence type="ECO:0000259" key="3">
    <source>
        <dbReference type="Pfam" id="PF10099"/>
    </source>
</evidence>
<reference evidence="4" key="1">
    <citation type="journal article" date="2014" name="Int. J. Syst. Evol. Microbiol.">
        <title>Complete genome sequence of Corynebacterium casei LMG S-19264T (=DSM 44701T), isolated from a smear-ripened cheese.</title>
        <authorList>
            <consortium name="US DOE Joint Genome Institute (JGI-PGF)"/>
            <person name="Walter F."/>
            <person name="Albersmeier A."/>
            <person name="Kalinowski J."/>
            <person name="Ruckert C."/>
        </authorList>
    </citation>
    <scope>NUCLEOTIDE SEQUENCE</scope>
    <source>
        <strain evidence="4">VKM Ac-1401</strain>
    </source>
</reference>
<name>A0A9W6LYI9_9MICO</name>
<keyword evidence="2" id="KW-0472">Membrane</keyword>
<feature type="domain" description="Anti-sigma K factor RskA C-terminal" evidence="3">
    <location>
        <begin position="123"/>
        <end position="262"/>
    </location>
</feature>